<name>X1DRJ7_9ZZZZ</name>
<evidence type="ECO:0008006" key="2">
    <source>
        <dbReference type="Google" id="ProtNLM"/>
    </source>
</evidence>
<organism evidence="1">
    <name type="scientific">marine sediment metagenome</name>
    <dbReference type="NCBI Taxonomy" id="412755"/>
    <lineage>
        <taxon>unclassified sequences</taxon>
        <taxon>metagenomes</taxon>
        <taxon>ecological metagenomes</taxon>
    </lineage>
</organism>
<comment type="caution">
    <text evidence="1">The sequence shown here is derived from an EMBL/GenBank/DDBJ whole genome shotgun (WGS) entry which is preliminary data.</text>
</comment>
<dbReference type="SUPFAM" id="SSF53335">
    <property type="entry name" value="S-adenosyl-L-methionine-dependent methyltransferases"/>
    <property type="match status" value="1"/>
</dbReference>
<protein>
    <recommendedName>
        <fullName evidence="2">O-methyltransferase domain-containing protein</fullName>
    </recommendedName>
</protein>
<dbReference type="EMBL" id="BART01025283">
    <property type="protein sequence ID" value="GAG99006.1"/>
    <property type="molecule type" value="Genomic_DNA"/>
</dbReference>
<evidence type="ECO:0000313" key="1">
    <source>
        <dbReference type="EMBL" id="GAG99006.1"/>
    </source>
</evidence>
<dbReference type="AlphaFoldDB" id="X1DRJ7"/>
<sequence length="74" mass="8436">MFGTYVSEAADEVKGQPFDFVFVDGERRDDCLKMALKILRKGGIAVQHDAPPPENLREEFEENGISHGLWWGRK</sequence>
<accession>X1DRJ7</accession>
<dbReference type="Gene3D" id="3.40.50.150">
    <property type="entry name" value="Vaccinia Virus protein VP39"/>
    <property type="match status" value="1"/>
</dbReference>
<gene>
    <name evidence="1" type="ORF">S01H4_45423</name>
</gene>
<reference evidence="1" key="1">
    <citation type="journal article" date="2014" name="Front. Microbiol.">
        <title>High frequency of phylogenetically diverse reductive dehalogenase-homologous genes in deep subseafloor sedimentary metagenomes.</title>
        <authorList>
            <person name="Kawai M."/>
            <person name="Futagami T."/>
            <person name="Toyoda A."/>
            <person name="Takaki Y."/>
            <person name="Nishi S."/>
            <person name="Hori S."/>
            <person name="Arai W."/>
            <person name="Tsubouchi T."/>
            <person name="Morono Y."/>
            <person name="Uchiyama I."/>
            <person name="Ito T."/>
            <person name="Fujiyama A."/>
            <person name="Inagaki F."/>
            <person name="Takami H."/>
        </authorList>
    </citation>
    <scope>NUCLEOTIDE SEQUENCE</scope>
    <source>
        <strain evidence="1">Expedition CK06-06</strain>
    </source>
</reference>
<dbReference type="InterPro" id="IPR029063">
    <property type="entry name" value="SAM-dependent_MTases_sf"/>
</dbReference>
<proteinExistence type="predicted"/>